<dbReference type="InterPro" id="IPR013126">
    <property type="entry name" value="Hsp_70_fam"/>
</dbReference>
<sequence length="800" mass="83320">MAPSGTKERAIGVDLGTCFSCVGVWQEGRVQILENDSGNRTTPSMVAFTDEERLVGEAARNQAAQNPHNTVFDAKRLIGMHFSDPAVQADIAHMPFKVVKADGDKPSIQVMYRGASKTMAPEEISALVLAKMRDIAVAKLGVPVTKAVVTVPAYFSDAQRQATKDAGAIAGLEVLRIINEPTAAAIAYGLDKAAADEGRNVLIFDLVAAPLMSGDTHLGGSDFDSRLVTYFADEFKRKSGHDMTGSARPLRRLRTACERAKCTLSSSVTAALELDHLYEGEDFYSSITRARFEELCMDLFKKCMDPVARVLKDSKIRKEDVHDVVLVGGSTRVLKVQLMLQEYFDGKELCKSIDPDEAVAYGAAVQAAILSGEQDEQVTDLLLLDVTPLSLGIGIAGGMMAKVVKRNSTIPVLQEKEFTTSVDNQSMVKITVYEGERAKVEDNSPLGTFELTGIPPAPRAVPKIKVSFSIDANGILNVSAKDTGSGKASQITITDTGRLSADELERLVEEAERHRAEDEEVKQKAEARSKLDNFLYGVKHSLADDNVKAKLTPEDVQTAQAAVEAALSWVATNQLMEAAKYEERQIEVEAITAPIISKLYGQDGGGGGAPGGAAGGGMGGGMGMGGMGAAAGGYGGGAGYGYNDVDGSDGGSDDVPPLETSAEGAGGLSGGGFAAGGFGGMDDEDDEDDDGPPGLEDEGHKGAGSARPDGARRAGGKGSGGGMGGGSMGGMGGIAGMAGFNGMGGFGGMDAFGGMGAFGKPASQQAAARRPVAPEPAAPRPVFAEVEDSGDEDDEPPGLE</sequence>
<reference evidence="6" key="1">
    <citation type="journal article" date="2019" name="Plant J.">
        <title>Chlorella vulgaris genome assembly and annotation reveals the molecular basis for metabolic acclimation to high light conditions.</title>
        <authorList>
            <person name="Cecchin M."/>
            <person name="Marcolungo L."/>
            <person name="Rossato M."/>
            <person name="Girolomoni L."/>
            <person name="Cosentino E."/>
            <person name="Cuine S."/>
            <person name="Li-Beisson Y."/>
            <person name="Delledonne M."/>
            <person name="Ballottari M."/>
        </authorList>
    </citation>
    <scope>NUCLEOTIDE SEQUENCE</scope>
    <source>
        <strain evidence="6">211/11P</strain>
    </source>
</reference>
<dbReference type="Gene3D" id="3.30.420.40">
    <property type="match status" value="3"/>
</dbReference>
<protein>
    <recommendedName>
        <fullName evidence="8">Heat shock protein 70</fullName>
    </recommendedName>
</protein>
<feature type="compositionally biased region" description="Acidic residues" evidence="5">
    <location>
        <begin position="681"/>
        <end position="691"/>
    </location>
</feature>
<dbReference type="OrthoDB" id="510658at2759"/>
<keyword evidence="1 3" id="KW-0547">Nucleotide-binding</keyword>
<dbReference type="FunFam" id="2.60.34.10:FF:000002">
    <property type="entry name" value="Heat shock 70 kDa"/>
    <property type="match status" value="1"/>
</dbReference>
<comment type="caution">
    <text evidence="6">The sequence shown here is derived from an EMBL/GenBank/DDBJ whole genome shotgun (WGS) entry which is preliminary data.</text>
</comment>
<dbReference type="SUPFAM" id="SSF100920">
    <property type="entry name" value="Heat shock protein 70kD (HSP70), peptide-binding domain"/>
    <property type="match status" value="1"/>
</dbReference>
<dbReference type="EMBL" id="SIDB01000011">
    <property type="protein sequence ID" value="KAI3426260.1"/>
    <property type="molecule type" value="Genomic_DNA"/>
</dbReference>
<dbReference type="GO" id="GO:0005524">
    <property type="term" value="F:ATP binding"/>
    <property type="evidence" value="ECO:0007669"/>
    <property type="project" value="UniProtKB-KW"/>
</dbReference>
<dbReference type="SUPFAM" id="SSF53067">
    <property type="entry name" value="Actin-like ATPase domain"/>
    <property type="match status" value="2"/>
</dbReference>
<dbReference type="Pfam" id="PF00012">
    <property type="entry name" value="HSP70"/>
    <property type="match status" value="1"/>
</dbReference>
<dbReference type="InterPro" id="IPR043129">
    <property type="entry name" value="ATPase_NBD"/>
</dbReference>
<evidence type="ECO:0000313" key="6">
    <source>
        <dbReference type="EMBL" id="KAI3426260.1"/>
    </source>
</evidence>
<evidence type="ECO:0000256" key="4">
    <source>
        <dbReference type="SAM" id="Coils"/>
    </source>
</evidence>
<name>A0A9D4TIF9_CHLVU</name>
<dbReference type="Gene3D" id="3.90.640.10">
    <property type="entry name" value="Actin, Chain A, domain 4"/>
    <property type="match status" value="1"/>
</dbReference>
<organism evidence="6 7">
    <name type="scientific">Chlorella vulgaris</name>
    <name type="common">Green alga</name>
    <dbReference type="NCBI Taxonomy" id="3077"/>
    <lineage>
        <taxon>Eukaryota</taxon>
        <taxon>Viridiplantae</taxon>
        <taxon>Chlorophyta</taxon>
        <taxon>core chlorophytes</taxon>
        <taxon>Trebouxiophyceae</taxon>
        <taxon>Chlorellales</taxon>
        <taxon>Chlorellaceae</taxon>
        <taxon>Chlorella clade</taxon>
        <taxon>Chlorella</taxon>
    </lineage>
</organism>
<dbReference type="FunFam" id="3.30.420.40:FF:000026">
    <property type="entry name" value="Heat shock protein 70"/>
    <property type="match status" value="1"/>
</dbReference>
<keyword evidence="7" id="KW-1185">Reference proteome</keyword>
<keyword evidence="2 3" id="KW-0067">ATP-binding</keyword>
<dbReference type="GO" id="GO:0140662">
    <property type="term" value="F:ATP-dependent protein folding chaperone"/>
    <property type="evidence" value="ECO:0007669"/>
    <property type="project" value="InterPro"/>
</dbReference>
<dbReference type="Proteomes" id="UP001055712">
    <property type="component" value="Unassembled WGS sequence"/>
</dbReference>
<dbReference type="Gene3D" id="2.60.34.10">
    <property type="entry name" value="Substrate Binding Domain Of DNAk, Chain A, domain 1"/>
    <property type="match status" value="1"/>
</dbReference>
<gene>
    <name evidence="6" type="ORF">D9Q98_008635</name>
</gene>
<dbReference type="SUPFAM" id="SSF100934">
    <property type="entry name" value="Heat shock protein 70kD (HSP70), C-terminal subdomain"/>
    <property type="match status" value="1"/>
</dbReference>
<evidence type="ECO:0000313" key="7">
    <source>
        <dbReference type="Proteomes" id="UP001055712"/>
    </source>
</evidence>
<reference evidence="6" key="2">
    <citation type="submission" date="2020-11" db="EMBL/GenBank/DDBJ databases">
        <authorList>
            <person name="Cecchin M."/>
            <person name="Marcolungo L."/>
            <person name="Rossato M."/>
            <person name="Girolomoni L."/>
            <person name="Cosentino E."/>
            <person name="Cuine S."/>
            <person name="Li-Beisson Y."/>
            <person name="Delledonne M."/>
            <person name="Ballottari M."/>
        </authorList>
    </citation>
    <scope>NUCLEOTIDE SEQUENCE</scope>
    <source>
        <strain evidence="6">211/11P</strain>
        <tissue evidence="6">Whole cell</tissue>
    </source>
</reference>
<dbReference type="PANTHER" id="PTHR19375">
    <property type="entry name" value="HEAT SHOCK PROTEIN 70KDA"/>
    <property type="match status" value="1"/>
</dbReference>
<evidence type="ECO:0000256" key="5">
    <source>
        <dbReference type="SAM" id="MobiDB-lite"/>
    </source>
</evidence>
<evidence type="ECO:0000256" key="2">
    <source>
        <dbReference type="ARBA" id="ARBA00022840"/>
    </source>
</evidence>
<dbReference type="FunFam" id="3.90.640.10:FF:000002">
    <property type="entry name" value="Heat shock 70 kDa"/>
    <property type="match status" value="1"/>
</dbReference>
<dbReference type="FunFam" id="3.30.30.30:FF:000002">
    <property type="entry name" value="Heat shock 70 kDa protein 4"/>
    <property type="match status" value="1"/>
</dbReference>
<accession>A0A9D4TIF9</accession>
<feature type="region of interest" description="Disordered" evidence="5">
    <location>
        <begin position="750"/>
        <end position="800"/>
    </location>
</feature>
<dbReference type="Gene3D" id="1.20.1270.10">
    <property type="match status" value="1"/>
</dbReference>
<feature type="compositionally biased region" description="Acidic residues" evidence="5">
    <location>
        <begin position="785"/>
        <end position="800"/>
    </location>
</feature>
<evidence type="ECO:0008006" key="8">
    <source>
        <dbReference type="Google" id="ProtNLM"/>
    </source>
</evidence>
<dbReference type="InterPro" id="IPR029047">
    <property type="entry name" value="HSP70_peptide-bd_sf"/>
</dbReference>
<proteinExistence type="inferred from homology"/>
<evidence type="ECO:0000256" key="3">
    <source>
        <dbReference type="RuleBase" id="RU003322"/>
    </source>
</evidence>
<dbReference type="InterPro" id="IPR029048">
    <property type="entry name" value="HSP70_C_sf"/>
</dbReference>
<dbReference type="PRINTS" id="PR00301">
    <property type="entry name" value="HEATSHOCK70"/>
</dbReference>
<dbReference type="AlphaFoldDB" id="A0A9D4TIF9"/>
<keyword evidence="4" id="KW-0175">Coiled coil</keyword>
<feature type="compositionally biased region" description="Gly residues" evidence="5">
    <location>
        <begin position="664"/>
        <end position="680"/>
    </location>
</feature>
<evidence type="ECO:0000256" key="1">
    <source>
        <dbReference type="ARBA" id="ARBA00022741"/>
    </source>
</evidence>
<feature type="region of interest" description="Disordered" evidence="5">
    <location>
        <begin position="647"/>
        <end position="723"/>
    </location>
</feature>
<feature type="coiled-coil region" evidence="4">
    <location>
        <begin position="501"/>
        <end position="528"/>
    </location>
</feature>
<comment type="similarity">
    <text evidence="3">Belongs to the heat shock protein 70 family.</text>
</comment>